<dbReference type="WBParaSite" id="PSAMB.scaffold1739size28253.g14751.t1">
    <property type="protein sequence ID" value="PSAMB.scaffold1739size28253.g14751.t1"/>
    <property type="gene ID" value="PSAMB.scaffold1739size28253.g14751"/>
</dbReference>
<keyword evidence="1" id="KW-1185">Reference proteome</keyword>
<dbReference type="AlphaFoldDB" id="A0A914VDC6"/>
<name>A0A914VDC6_9BILA</name>
<sequence length="128" mass="14641">MPKSIALYEDEFCKVTKGEIKLKCYYFPTGQSKRIQLSDIKAIYYDDQTFKKMFGVVKSWGMSLSPIWWASDMGRTLALRENDKYKNVVFDNGSSIKKGCSVADMSAFLHIVRPMLQPDTTISSTIPY</sequence>
<dbReference type="PANTHER" id="PTHR35373">
    <property type="entry name" value="PROTEIN CBG16894"/>
    <property type="match status" value="1"/>
</dbReference>
<organism evidence="1 2">
    <name type="scientific">Plectus sambesii</name>
    <dbReference type="NCBI Taxonomy" id="2011161"/>
    <lineage>
        <taxon>Eukaryota</taxon>
        <taxon>Metazoa</taxon>
        <taxon>Ecdysozoa</taxon>
        <taxon>Nematoda</taxon>
        <taxon>Chromadorea</taxon>
        <taxon>Plectida</taxon>
        <taxon>Plectina</taxon>
        <taxon>Plectoidea</taxon>
        <taxon>Plectidae</taxon>
        <taxon>Plectus</taxon>
    </lineage>
</organism>
<evidence type="ECO:0000313" key="1">
    <source>
        <dbReference type="Proteomes" id="UP000887566"/>
    </source>
</evidence>
<reference evidence="2" key="1">
    <citation type="submission" date="2022-11" db="UniProtKB">
        <authorList>
            <consortium name="WormBaseParasite"/>
        </authorList>
    </citation>
    <scope>IDENTIFICATION</scope>
</reference>
<dbReference type="PANTHER" id="PTHR35373:SF3">
    <property type="entry name" value="ACTIVATOR OF HSP90 ATPASE HOMOLOG 1-LIKE PROTEIN"/>
    <property type="match status" value="1"/>
</dbReference>
<accession>A0A914VDC6</accession>
<dbReference type="Proteomes" id="UP000887566">
    <property type="component" value="Unplaced"/>
</dbReference>
<protein>
    <submittedName>
        <fullName evidence="2">Uncharacterized protein</fullName>
    </submittedName>
</protein>
<evidence type="ECO:0000313" key="2">
    <source>
        <dbReference type="WBParaSite" id="PSAMB.scaffold1739size28253.g14751.t1"/>
    </source>
</evidence>
<proteinExistence type="predicted"/>